<gene>
    <name evidence="4" type="ORF">MAR_028031</name>
</gene>
<reference evidence="4" key="1">
    <citation type="submission" date="2022-11" db="EMBL/GenBank/DDBJ databases">
        <title>Centuries of genome instability and evolution in soft-shell clam transmissible cancer (bioRxiv).</title>
        <authorList>
            <person name="Hart S.F.M."/>
            <person name="Yonemitsu M.A."/>
            <person name="Giersch R.M."/>
            <person name="Beal B.F."/>
            <person name="Arriagada G."/>
            <person name="Davis B.W."/>
            <person name="Ostrander E.A."/>
            <person name="Goff S.P."/>
            <person name="Metzger M.J."/>
        </authorList>
    </citation>
    <scope>NUCLEOTIDE SEQUENCE</scope>
    <source>
        <strain evidence="4">MELC-2E11</strain>
        <tissue evidence="4">Siphon/mantle</tissue>
    </source>
</reference>
<evidence type="ECO:0000313" key="4">
    <source>
        <dbReference type="EMBL" id="WAQ95341.1"/>
    </source>
</evidence>
<evidence type="ECO:0000256" key="1">
    <source>
        <dbReference type="ARBA" id="ARBA00022729"/>
    </source>
</evidence>
<keyword evidence="5" id="KW-1185">Reference proteome</keyword>
<organism evidence="4 5">
    <name type="scientific">Mya arenaria</name>
    <name type="common">Soft-shell clam</name>
    <dbReference type="NCBI Taxonomy" id="6604"/>
    <lineage>
        <taxon>Eukaryota</taxon>
        <taxon>Metazoa</taxon>
        <taxon>Spiralia</taxon>
        <taxon>Lophotrochozoa</taxon>
        <taxon>Mollusca</taxon>
        <taxon>Bivalvia</taxon>
        <taxon>Autobranchia</taxon>
        <taxon>Heteroconchia</taxon>
        <taxon>Euheterodonta</taxon>
        <taxon>Imparidentia</taxon>
        <taxon>Neoheterodontei</taxon>
        <taxon>Myida</taxon>
        <taxon>Myoidea</taxon>
        <taxon>Myidae</taxon>
        <taxon>Mya</taxon>
    </lineage>
</organism>
<evidence type="ECO:0000256" key="2">
    <source>
        <dbReference type="ARBA" id="ARBA00023157"/>
    </source>
</evidence>
<dbReference type="PANTHER" id="PTHR36191">
    <property type="entry name" value="ENDO/EXONUCLEASE/PHOSPHATASE DOMAIN-CONTAINING PROTEIN-RELATED"/>
    <property type="match status" value="1"/>
</dbReference>
<sequence length="260" mass="29331">VHEHSLLSETVRKVHIFTGTLPQPTDGIVYREACQKYAGSCDLRLNIEVKNCGDFYVYKLPPTREDNTAYCFGVYPPGYTEPPTTITTRPTDDPCLPANHRNITNLGMRYAHNTECSKHAISDFRLHQTWYYTGHDPILTSPPDQLCACGTSLPIWMNGTLPQPSDGVVSREACQKYARSCDLRLHIEVKNCGDFYVYKLPPTREDNTAYCFGVYPPGYTEPHLNLEHKGKASVLLVSNLVDNAFGTDFSVFVYIHETKT</sequence>
<dbReference type="Pfam" id="PF23283">
    <property type="entry name" value="D8C_UMOD"/>
    <property type="match status" value="1"/>
</dbReference>
<evidence type="ECO:0000259" key="3">
    <source>
        <dbReference type="Pfam" id="PF23283"/>
    </source>
</evidence>
<feature type="domain" description="UMOD/GP2/OIT3-like D8C" evidence="3">
    <location>
        <begin position="148"/>
        <end position="211"/>
    </location>
</feature>
<feature type="non-terminal residue" evidence="4">
    <location>
        <position position="1"/>
    </location>
</feature>
<proteinExistence type="predicted"/>
<dbReference type="EMBL" id="CP111013">
    <property type="protein sequence ID" value="WAQ95341.1"/>
    <property type="molecule type" value="Genomic_DNA"/>
</dbReference>
<dbReference type="PANTHER" id="PTHR36191:SF4">
    <property type="entry name" value="VWFD DOMAIN-CONTAINING PROTEIN"/>
    <property type="match status" value="1"/>
</dbReference>
<evidence type="ECO:0000313" key="5">
    <source>
        <dbReference type="Proteomes" id="UP001164746"/>
    </source>
</evidence>
<accession>A0ABY7DCE3</accession>
<dbReference type="Proteomes" id="UP001164746">
    <property type="component" value="Chromosome 2"/>
</dbReference>
<protein>
    <submittedName>
        <fullName evidence="4">UROM-like protein</fullName>
    </submittedName>
</protein>
<name>A0ABY7DCE3_MYAAR</name>
<keyword evidence="1" id="KW-0732">Signal</keyword>
<keyword evidence="2" id="KW-1015">Disulfide bond</keyword>
<dbReference type="InterPro" id="IPR057774">
    <property type="entry name" value="D8C_UMOD/GP2/OIT3-like"/>
</dbReference>